<dbReference type="EMBL" id="CAEZTT010000123">
    <property type="protein sequence ID" value="CAB4581709.1"/>
    <property type="molecule type" value="Genomic_DNA"/>
</dbReference>
<keyword evidence="2" id="KW-0285">Flavoprotein</keyword>
<dbReference type="PRINTS" id="PR00411">
    <property type="entry name" value="PNDRDTASEI"/>
</dbReference>
<feature type="domain" description="Pyridine nucleotide-disulphide oxidoreductase dimerisation" evidence="4">
    <location>
        <begin position="356"/>
        <end position="463"/>
    </location>
</feature>
<dbReference type="PANTHER" id="PTHR43014">
    <property type="entry name" value="MERCURIC REDUCTASE"/>
    <property type="match status" value="1"/>
</dbReference>
<dbReference type="NCBIfam" id="NF005883">
    <property type="entry name" value="PRK07845.1"/>
    <property type="match status" value="1"/>
</dbReference>
<dbReference type="Gene3D" id="3.30.390.30">
    <property type="match status" value="1"/>
</dbReference>
<dbReference type="Gene3D" id="3.50.50.60">
    <property type="entry name" value="FAD/NAD(P)-binding domain"/>
    <property type="match status" value="2"/>
</dbReference>
<dbReference type="InterPro" id="IPR036188">
    <property type="entry name" value="FAD/NAD-bd_sf"/>
</dbReference>
<evidence type="ECO:0000256" key="3">
    <source>
        <dbReference type="ARBA" id="ARBA00022827"/>
    </source>
</evidence>
<comment type="similarity">
    <text evidence="1">Belongs to the class-I pyridine nucleotide-disulfide oxidoreductase family.</text>
</comment>
<dbReference type="PRINTS" id="PR00368">
    <property type="entry name" value="FADPNR"/>
</dbReference>
<protein>
    <submittedName>
        <fullName evidence="6">Unannotated protein</fullName>
    </submittedName>
</protein>
<dbReference type="GO" id="GO:0003955">
    <property type="term" value="F:NAD(P)H dehydrogenase (quinone) activity"/>
    <property type="evidence" value="ECO:0007669"/>
    <property type="project" value="TreeGrafter"/>
</dbReference>
<dbReference type="GO" id="GO:0050660">
    <property type="term" value="F:flavin adenine dinucleotide binding"/>
    <property type="evidence" value="ECO:0007669"/>
    <property type="project" value="TreeGrafter"/>
</dbReference>
<name>A0A6J6F2B8_9ZZZZ</name>
<dbReference type="SUPFAM" id="SSF51905">
    <property type="entry name" value="FAD/NAD(P)-binding domain"/>
    <property type="match status" value="1"/>
</dbReference>
<dbReference type="SUPFAM" id="SSF55424">
    <property type="entry name" value="FAD/NAD-linked reductases, dimerisation (C-terminal) domain"/>
    <property type="match status" value="1"/>
</dbReference>
<evidence type="ECO:0000259" key="4">
    <source>
        <dbReference type="Pfam" id="PF02852"/>
    </source>
</evidence>
<organism evidence="6">
    <name type="scientific">freshwater metagenome</name>
    <dbReference type="NCBI Taxonomy" id="449393"/>
    <lineage>
        <taxon>unclassified sequences</taxon>
        <taxon>metagenomes</taxon>
        <taxon>ecological metagenomes</taxon>
    </lineage>
</organism>
<proteinExistence type="inferred from homology"/>
<dbReference type="Pfam" id="PF02852">
    <property type="entry name" value="Pyr_redox_dim"/>
    <property type="match status" value="1"/>
</dbReference>
<dbReference type="PIRSF" id="PIRSF000350">
    <property type="entry name" value="Mercury_reductase_MerA"/>
    <property type="match status" value="1"/>
</dbReference>
<keyword evidence="3" id="KW-0274">FAD</keyword>
<evidence type="ECO:0000256" key="1">
    <source>
        <dbReference type="ARBA" id="ARBA00007532"/>
    </source>
</evidence>
<dbReference type="InterPro" id="IPR023753">
    <property type="entry name" value="FAD/NAD-binding_dom"/>
</dbReference>
<feature type="domain" description="FAD/NAD(P)-binding" evidence="5">
    <location>
        <begin position="16"/>
        <end position="335"/>
    </location>
</feature>
<dbReference type="Pfam" id="PF07992">
    <property type="entry name" value="Pyr_redox_2"/>
    <property type="match status" value="1"/>
</dbReference>
<dbReference type="InterPro" id="IPR001100">
    <property type="entry name" value="Pyr_nuc-diS_OxRdtase"/>
</dbReference>
<evidence type="ECO:0000256" key="2">
    <source>
        <dbReference type="ARBA" id="ARBA00022630"/>
    </source>
</evidence>
<dbReference type="InterPro" id="IPR004099">
    <property type="entry name" value="Pyr_nucl-diS_OxRdtase_dimer"/>
</dbReference>
<evidence type="ECO:0000259" key="5">
    <source>
        <dbReference type="Pfam" id="PF07992"/>
    </source>
</evidence>
<accession>A0A6J6F2B8</accession>
<evidence type="ECO:0000313" key="6">
    <source>
        <dbReference type="EMBL" id="CAB4581709.1"/>
    </source>
</evidence>
<dbReference type="PANTHER" id="PTHR43014:SF1">
    <property type="entry name" value="NAD(P)H DEHYDROGENASE (QUINONE)"/>
    <property type="match status" value="1"/>
</dbReference>
<gene>
    <name evidence="6" type="ORF">UFOPK1726_00973</name>
</gene>
<dbReference type="InterPro" id="IPR016156">
    <property type="entry name" value="FAD/NAD-linked_Rdtase_dimer_sf"/>
</dbReference>
<reference evidence="6" key="1">
    <citation type="submission" date="2020-05" db="EMBL/GenBank/DDBJ databases">
        <authorList>
            <person name="Chiriac C."/>
            <person name="Salcher M."/>
            <person name="Ghai R."/>
            <person name="Kavagutti S V."/>
        </authorList>
    </citation>
    <scope>NUCLEOTIDE SEQUENCE</scope>
</reference>
<dbReference type="AlphaFoldDB" id="A0A6J6F2B8"/>
<sequence length="476" mass="49367">MPGFSQGSARIHPVTQVVIIGGGPGGYEAALVAAQLGAQVQLVSNDALGGATVLTDCVPSKTLIATAESITTTSESGELGVRLAGVAANADQVSSDLLQINKRIKSLALAQSADITTRLLAEKIELISGEAAISSPGLVTVGERELKFDVLLIATGARPRVMPSIKPDGDRVLDWQQLYDLIELPPKLIVIGSGVTGAEFASAYNAIGSDVTLISSRDRVLPSEDPDAAAALEKVFARRGMKVINNARAAEVVNTGTGVQVKLTSGEVISGSHALVAIGSLPNTENIGLTTIGVKTSSSGYIEVDRVSRTSVRNVYAAGDCTGVLPLASVAAMQGRIAMYHALGDAVSPLDLQTVSSNVFTDPEIASVGVTQLQVDSGEIPARTMLLSLAGNARAKMQGQTDGFVKLFSNADSGVILGGVVVARNASELIYPIAIAVEQRLTTDQLAHTFTVYPSLTGSIAEAARRLHRVNHGTEQ</sequence>